<evidence type="ECO:0000259" key="3">
    <source>
        <dbReference type="PROSITE" id="PS50102"/>
    </source>
</evidence>
<dbReference type="Pfam" id="PF00076">
    <property type="entry name" value="RRM_1"/>
    <property type="match status" value="1"/>
</dbReference>
<evidence type="ECO:0000313" key="4">
    <source>
        <dbReference type="EMBL" id="VVC44902.1"/>
    </source>
</evidence>
<dbReference type="SMART" id="SM00360">
    <property type="entry name" value="RRM"/>
    <property type="match status" value="1"/>
</dbReference>
<feature type="domain" description="RRM" evidence="3">
    <location>
        <begin position="2"/>
        <end position="79"/>
    </location>
</feature>
<protein>
    <submittedName>
        <fullName evidence="4">RNA recognition motif domain</fullName>
    </submittedName>
</protein>
<evidence type="ECO:0000256" key="2">
    <source>
        <dbReference type="PROSITE-ProRule" id="PRU00176"/>
    </source>
</evidence>
<keyword evidence="1 2" id="KW-0694">RNA-binding</keyword>
<reference evidence="4 5" key="1">
    <citation type="submission" date="2019-08" db="EMBL/GenBank/DDBJ databases">
        <authorList>
            <person name="Alioto T."/>
            <person name="Alioto T."/>
            <person name="Gomez Garrido J."/>
        </authorList>
    </citation>
    <scope>NUCLEOTIDE SEQUENCE [LARGE SCALE GENOMIC DNA]</scope>
</reference>
<gene>
    <name evidence="4" type="ORF">CINCED_3A004257</name>
</gene>
<dbReference type="InterPro" id="IPR000504">
    <property type="entry name" value="RRM_dom"/>
</dbReference>
<dbReference type="SUPFAM" id="SSF54928">
    <property type="entry name" value="RNA-binding domain, RBD"/>
    <property type="match status" value="1"/>
</dbReference>
<sequence>MSSLIIFNLPNNITKMELMKTFSQKGSVTNIQIIFSVENECCFFALITFQTEEEAKITQNYFNKTTQYSSRISIERCTERIDNEMVKSTVQHPKVKPQNNEIAKYEPKEPTYNMSSYLANSPHRKINLPSYLDKLPHTEGQWSVINQTGRQIYSKSFMLSLENKPICLKEPMETVEKHLSKSFNNVQTVAKKTEKKNENRLIPVTEETITNVQSTLDIEPVVTSTDYLENQEVADKINLECETILDTFSQMQNLEDIVHLLTEDKGSAIRTRHQEFVKTMILTSVSILNSGTVAGKIFTDLISYKHKDNIQVLSVVNVTQGINAVLKNWNDYLIEYPLLVSYIADIITQLLISKTACFEINNLYDCCISLCHEYSMVLFTEILKKCLFILNKSS</sequence>
<dbReference type="Gene3D" id="3.30.70.330">
    <property type="match status" value="1"/>
</dbReference>
<dbReference type="InterPro" id="IPR012677">
    <property type="entry name" value="Nucleotide-bd_a/b_plait_sf"/>
</dbReference>
<organism evidence="4 5">
    <name type="scientific">Cinara cedri</name>
    <dbReference type="NCBI Taxonomy" id="506608"/>
    <lineage>
        <taxon>Eukaryota</taxon>
        <taxon>Metazoa</taxon>
        <taxon>Ecdysozoa</taxon>
        <taxon>Arthropoda</taxon>
        <taxon>Hexapoda</taxon>
        <taxon>Insecta</taxon>
        <taxon>Pterygota</taxon>
        <taxon>Neoptera</taxon>
        <taxon>Paraneoptera</taxon>
        <taxon>Hemiptera</taxon>
        <taxon>Sternorrhyncha</taxon>
        <taxon>Aphidomorpha</taxon>
        <taxon>Aphidoidea</taxon>
        <taxon>Aphididae</taxon>
        <taxon>Lachninae</taxon>
        <taxon>Cinara</taxon>
    </lineage>
</organism>
<dbReference type="Gene3D" id="1.25.40.180">
    <property type="match status" value="1"/>
</dbReference>
<proteinExistence type="predicted"/>
<dbReference type="AlphaFoldDB" id="A0A5E4NNR5"/>
<keyword evidence="5" id="KW-1185">Reference proteome</keyword>
<dbReference type="Proteomes" id="UP000325440">
    <property type="component" value="Unassembled WGS sequence"/>
</dbReference>
<dbReference type="EMBL" id="CABPRJ010002390">
    <property type="protein sequence ID" value="VVC44902.1"/>
    <property type="molecule type" value="Genomic_DNA"/>
</dbReference>
<accession>A0A5E4NNR5</accession>
<dbReference type="InterPro" id="IPR035979">
    <property type="entry name" value="RBD_domain_sf"/>
</dbReference>
<evidence type="ECO:0000313" key="5">
    <source>
        <dbReference type="Proteomes" id="UP000325440"/>
    </source>
</evidence>
<dbReference type="OrthoDB" id="6631006at2759"/>
<name>A0A5E4NNR5_9HEMI</name>
<dbReference type="GO" id="GO:0003723">
    <property type="term" value="F:RNA binding"/>
    <property type="evidence" value="ECO:0007669"/>
    <property type="project" value="UniProtKB-UniRule"/>
</dbReference>
<dbReference type="PROSITE" id="PS50102">
    <property type="entry name" value="RRM"/>
    <property type="match status" value="1"/>
</dbReference>
<evidence type="ECO:0000256" key="1">
    <source>
        <dbReference type="ARBA" id="ARBA00022884"/>
    </source>
</evidence>